<proteinExistence type="predicted"/>
<accession>A0A9P6KN87</accession>
<feature type="region of interest" description="Disordered" evidence="1">
    <location>
        <begin position="93"/>
        <end position="140"/>
    </location>
</feature>
<evidence type="ECO:0000256" key="1">
    <source>
        <dbReference type="SAM" id="MobiDB-lite"/>
    </source>
</evidence>
<evidence type="ECO:0000313" key="3">
    <source>
        <dbReference type="Proteomes" id="UP000756921"/>
    </source>
</evidence>
<comment type="caution">
    <text evidence="2">The sequence shown here is derived from an EMBL/GenBank/DDBJ whole genome shotgun (WGS) entry which is preliminary data.</text>
</comment>
<dbReference type="Proteomes" id="UP000756921">
    <property type="component" value="Unassembled WGS sequence"/>
</dbReference>
<feature type="compositionally biased region" description="Acidic residues" evidence="1">
    <location>
        <begin position="101"/>
        <end position="134"/>
    </location>
</feature>
<evidence type="ECO:0000313" key="2">
    <source>
        <dbReference type="EMBL" id="KAF9733343.1"/>
    </source>
</evidence>
<name>A0A9P6KN87_9PLEO</name>
<dbReference type="AlphaFoldDB" id="A0A9P6KN87"/>
<dbReference type="EMBL" id="WJXW01000009">
    <property type="protein sequence ID" value="KAF9733343.1"/>
    <property type="molecule type" value="Genomic_DNA"/>
</dbReference>
<keyword evidence="3" id="KW-1185">Reference proteome</keyword>
<protein>
    <submittedName>
        <fullName evidence="2">Uncharacterized protein</fullName>
    </submittedName>
</protein>
<reference evidence="2" key="1">
    <citation type="journal article" date="2020" name="Mol. Plant Microbe Interact.">
        <title>Genome Sequence of the Biocontrol Agent Coniothyrium minitans strain Conio (IMI 134523).</title>
        <authorList>
            <person name="Patel D."/>
            <person name="Shittu T.A."/>
            <person name="Baroncelli R."/>
            <person name="Muthumeenakshi S."/>
            <person name="Osborne T.H."/>
            <person name="Janganan T.K."/>
            <person name="Sreenivasaprasad S."/>
        </authorList>
    </citation>
    <scope>NUCLEOTIDE SEQUENCE</scope>
    <source>
        <strain evidence="2">Conio</strain>
    </source>
</reference>
<gene>
    <name evidence="2" type="ORF">PMIN01_09026</name>
</gene>
<sequence>MFLGRPSSLPRSLAPANAIHVARRRIVRGAKRQRTKSPPAYRPEAWMGGVLRVPARVGAPHASWVCLPNTQRPSALWTRRGRIRSGAGAKRFRNVYPAAGDGDDGVVEEDDGVDEDEDEDEDDGDGDGDRDGDDAMVPRALALRAAARTGHEHARQLGPGTGT</sequence>
<organism evidence="2 3">
    <name type="scientific">Paraphaeosphaeria minitans</name>
    <dbReference type="NCBI Taxonomy" id="565426"/>
    <lineage>
        <taxon>Eukaryota</taxon>
        <taxon>Fungi</taxon>
        <taxon>Dikarya</taxon>
        <taxon>Ascomycota</taxon>
        <taxon>Pezizomycotina</taxon>
        <taxon>Dothideomycetes</taxon>
        <taxon>Pleosporomycetidae</taxon>
        <taxon>Pleosporales</taxon>
        <taxon>Massarineae</taxon>
        <taxon>Didymosphaeriaceae</taxon>
        <taxon>Paraphaeosphaeria</taxon>
    </lineage>
</organism>